<dbReference type="InterPro" id="IPR011990">
    <property type="entry name" value="TPR-like_helical_dom_sf"/>
</dbReference>
<keyword evidence="2" id="KW-0378">Hydrolase</keyword>
<dbReference type="PANTHER" id="PTHR48098">
    <property type="entry name" value="ENTEROCHELIN ESTERASE-RELATED"/>
    <property type="match status" value="1"/>
</dbReference>
<dbReference type="InterPro" id="IPR050583">
    <property type="entry name" value="Mycobacterial_A85_antigen"/>
</dbReference>
<name>A0ABT8CPY0_9FLAO</name>
<dbReference type="Pfam" id="PF00756">
    <property type="entry name" value="Esterase"/>
    <property type="match status" value="1"/>
</dbReference>
<evidence type="ECO:0000313" key="2">
    <source>
        <dbReference type="EMBL" id="MDN3706562.1"/>
    </source>
</evidence>
<sequence>MKILLFPIFCVFFTTTLFAQSASEYYFEGKDTLFYSTALQENRKITVSLPKTYTPEKATQFPVIFVFDRQNNRIFRQIYETINYLVSFDEVPESIIIGISSDNHSKRYLETSLKDSAENAKGEQMGRFLFEELIPWTEKAYHAGKIRTLIGHSRFGYFTSYLLIKRMNELTSVIAISPFYVQKNVNLVDSLQRELSHTQLTHTVYYRFITGDPFTDSKDYDLMHDFLKQATAIDSKLDWKGYRFNTVQHMAVPGMAVPPALIDVFDYWSEEVTKIQRSEVPLTEVAYSEFKLKMKQHYGSEIGIGLAVLNGIAYQYYNDGKFKEAINLWNILLKEYPMFTYAYISIANACLQLKDSEEAMRSLEKAQLGLTSNTFYSDEEKQSIIEEITQLKRR</sequence>
<dbReference type="SUPFAM" id="SSF53474">
    <property type="entry name" value="alpha/beta-Hydrolases"/>
    <property type="match status" value="1"/>
</dbReference>
<evidence type="ECO:0000313" key="3">
    <source>
        <dbReference type="Proteomes" id="UP001242368"/>
    </source>
</evidence>
<accession>A0ABT8CPY0</accession>
<reference evidence="3" key="1">
    <citation type="journal article" date="2019" name="Int. J. Syst. Evol. Microbiol.">
        <title>The Global Catalogue of Microorganisms (GCM) 10K type strain sequencing project: providing services to taxonomists for standard genome sequencing and annotation.</title>
        <authorList>
            <consortium name="The Broad Institute Genomics Platform"/>
            <consortium name="The Broad Institute Genome Sequencing Center for Infectious Disease"/>
            <person name="Wu L."/>
            <person name="Ma J."/>
        </authorList>
    </citation>
    <scope>NUCLEOTIDE SEQUENCE [LARGE SCALE GENOMIC DNA]</scope>
    <source>
        <strain evidence="3">CECT 7184</strain>
    </source>
</reference>
<dbReference type="RefSeq" id="WP_290362630.1">
    <property type="nucleotide sequence ID" value="NZ_JAUFQU010000001.1"/>
</dbReference>
<feature type="chain" id="PRO_5047531916" evidence="1">
    <location>
        <begin position="20"/>
        <end position="394"/>
    </location>
</feature>
<keyword evidence="1" id="KW-0732">Signal</keyword>
<proteinExistence type="predicted"/>
<dbReference type="Gene3D" id="3.40.50.1820">
    <property type="entry name" value="alpha/beta hydrolase"/>
    <property type="match status" value="1"/>
</dbReference>
<dbReference type="Proteomes" id="UP001242368">
    <property type="component" value="Unassembled WGS sequence"/>
</dbReference>
<dbReference type="EMBL" id="JAUFQU010000001">
    <property type="protein sequence ID" value="MDN3706562.1"/>
    <property type="molecule type" value="Genomic_DNA"/>
</dbReference>
<dbReference type="GO" id="GO:0016787">
    <property type="term" value="F:hydrolase activity"/>
    <property type="evidence" value="ECO:0007669"/>
    <property type="project" value="UniProtKB-KW"/>
</dbReference>
<gene>
    <name evidence="2" type="ORF">QW060_05395</name>
</gene>
<organism evidence="2 3">
    <name type="scientific">Paenimyroides ceti</name>
    <dbReference type="NCBI Taxonomy" id="395087"/>
    <lineage>
        <taxon>Bacteria</taxon>
        <taxon>Pseudomonadati</taxon>
        <taxon>Bacteroidota</taxon>
        <taxon>Flavobacteriia</taxon>
        <taxon>Flavobacteriales</taxon>
        <taxon>Flavobacteriaceae</taxon>
        <taxon>Paenimyroides</taxon>
    </lineage>
</organism>
<comment type="caution">
    <text evidence="2">The sequence shown here is derived from an EMBL/GenBank/DDBJ whole genome shotgun (WGS) entry which is preliminary data.</text>
</comment>
<feature type="signal peptide" evidence="1">
    <location>
        <begin position="1"/>
        <end position="19"/>
    </location>
</feature>
<dbReference type="SUPFAM" id="SSF48452">
    <property type="entry name" value="TPR-like"/>
    <property type="match status" value="1"/>
</dbReference>
<dbReference type="InterPro" id="IPR029058">
    <property type="entry name" value="AB_hydrolase_fold"/>
</dbReference>
<dbReference type="Gene3D" id="1.25.40.10">
    <property type="entry name" value="Tetratricopeptide repeat domain"/>
    <property type="match status" value="1"/>
</dbReference>
<keyword evidence="3" id="KW-1185">Reference proteome</keyword>
<dbReference type="InterPro" id="IPR000801">
    <property type="entry name" value="Esterase-like"/>
</dbReference>
<dbReference type="PANTHER" id="PTHR48098:SF3">
    <property type="entry name" value="IRON(III) ENTEROBACTIN ESTERASE"/>
    <property type="match status" value="1"/>
</dbReference>
<protein>
    <submittedName>
        <fullName evidence="2">Alpha/beta hydrolase-fold protein</fullName>
    </submittedName>
</protein>
<evidence type="ECO:0000256" key="1">
    <source>
        <dbReference type="SAM" id="SignalP"/>
    </source>
</evidence>